<dbReference type="AlphaFoldDB" id="A0A370THX9"/>
<proteinExistence type="inferred from homology"/>
<accession>A0A370THX9</accession>
<feature type="transmembrane region" description="Helical" evidence="6">
    <location>
        <begin position="227"/>
        <end position="251"/>
    </location>
</feature>
<comment type="caution">
    <text evidence="8">The sequence shown here is derived from an EMBL/GenBank/DDBJ whole genome shotgun (WGS) entry which is preliminary data.</text>
</comment>
<sequence length="348" mass="38833">MSTINIPLETILLWPKPTYIDPVTRGHGLAIVSAIFLPLTTVITALRLYSRLRITANFGAEDVLIILAQLCAYPLMISLCYASLRLGWNRHVWDVPLTAMKLSSQLYFSFQITVILASSFTKLSVMWFCRRVLVPVKYGLTGVMNYVILASMAFVSIYTVVFCFYYLFQCWPIYAYWDIFPTYPHKCIKTDAGIFATSIIHTLTDLLVTLIPMPLLATLRIPRRQKIAVMSLFGLGVVVNIAGALRTYFLFVTMQDKNGDMTWNGWPTCIVTVVEIGVGLVAASGPALRPLIAHHWPSLFGSTPTPVSNELNTFVGSSQNSGQKYPIVSVEAGHSREGSYRPPYMPLS</sequence>
<evidence type="ECO:0000256" key="3">
    <source>
        <dbReference type="ARBA" id="ARBA00022989"/>
    </source>
</evidence>
<name>A0A370THX9_9HELO</name>
<dbReference type="GeneID" id="43600782"/>
<protein>
    <recommendedName>
        <fullName evidence="7">Rhodopsin domain-containing protein</fullName>
    </recommendedName>
</protein>
<evidence type="ECO:0000256" key="4">
    <source>
        <dbReference type="ARBA" id="ARBA00023136"/>
    </source>
</evidence>
<keyword evidence="4 6" id="KW-0472">Membrane</keyword>
<dbReference type="Proteomes" id="UP000254866">
    <property type="component" value="Unassembled WGS sequence"/>
</dbReference>
<dbReference type="EMBL" id="NPIC01000007">
    <property type="protein sequence ID" value="RDL34805.1"/>
    <property type="molecule type" value="Genomic_DNA"/>
</dbReference>
<dbReference type="RefSeq" id="XP_031867787.1">
    <property type="nucleotide sequence ID" value="XM_032016556.1"/>
</dbReference>
<gene>
    <name evidence="8" type="ORF">BP5553_07933</name>
</gene>
<evidence type="ECO:0000313" key="8">
    <source>
        <dbReference type="EMBL" id="RDL34805.1"/>
    </source>
</evidence>
<feature type="transmembrane region" description="Helical" evidence="6">
    <location>
        <begin position="263"/>
        <end position="283"/>
    </location>
</feature>
<dbReference type="InterPro" id="IPR052337">
    <property type="entry name" value="SAT4-like"/>
</dbReference>
<dbReference type="PANTHER" id="PTHR33048:SF129">
    <property type="entry name" value="INTEGRAL MEMBRANE PROTEIN-RELATED"/>
    <property type="match status" value="1"/>
</dbReference>
<keyword evidence="2 6" id="KW-0812">Transmembrane</keyword>
<feature type="transmembrane region" description="Helical" evidence="6">
    <location>
        <begin position="146"/>
        <end position="168"/>
    </location>
</feature>
<evidence type="ECO:0000256" key="1">
    <source>
        <dbReference type="ARBA" id="ARBA00004141"/>
    </source>
</evidence>
<evidence type="ECO:0000313" key="9">
    <source>
        <dbReference type="Proteomes" id="UP000254866"/>
    </source>
</evidence>
<dbReference type="PANTHER" id="PTHR33048">
    <property type="entry name" value="PTH11-LIKE INTEGRAL MEMBRANE PROTEIN (AFU_ORTHOLOGUE AFUA_5G11245)"/>
    <property type="match status" value="1"/>
</dbReference>
<feature type="transmembrane region" description="Helical" evidence="6">
    <location>
        <begin position="192"/>
        <end position="215"/>
    </location>
</feature>
<keyword evidence="9" id="KW-1185">Reference proteome</keyword>
<feature type="transmembrane region" description="Helical" evidence="6">
    <location>
        <begin position="104"/>
        <end position="125"/>
    </location>
</feature>
<feature type="transmembrane region" description="Helical" evidence="6">
    <location>
        <begin position="62"/>
        <end position="84"/>
    </location>
</feature>
<evidence type="ECO:0000259" key="7">
    <source>
        <dbReference type="Pfam" id="PF20684"/>
    </source>
</evidence>
<reference evidence="8 9" key="1">
    <citation type="journal article" date="2018" name="IMA Fungus">
        <title>IMA Genome-F 9: Draft genome sequence of Annulohypoxylon stygium, Aspergillus mulundensis, Berkeleyomyces basicola (syn. Thielaviopsis basicola), Ceratocystis smalleyi, two Cercospora beticola strains, Coleophoma cylindrospora, Fusarium fracticaudum, Phialophora cf. hyalina, and Morchella septimelata.</title>
        <authorList>
            <person name="Wingfield B.D."/>
            <person name="Bills G.F."/>
            <person name="Dong Y."/>
            <person name="Huang W."/>
            <person name="Nel W.J."/>
            <person name="Swalarsk-Parry B.S."/>
            <person name="Vaghefi N."/>
            <person name="Wilken P.M."/>
            <person name="An Z."/>
            <person name="de Beer Z.W."/>
            <person name="De Vos L."/>
            <person name="Chen L."/>
            <person name="Duong T.A."/>
            <person name="Gao Y."/>
            <person name="Hammerbacher A."/>
            <person name="Kikkert J.R."/>
            <person name="Li Y."/>
            <person name="Li H."/>
            <person name="Li K."/>
            <person name="Li Q."/>
            <person name="Liu X."/>
            <person name="Ma X."/>
            <person name="Naidoo K."/>
            <person name="Pethybridge S.J."/>
            <person name="Sun J."/>
            <person name="Steenkamp E.T."/>
            <person name="van der Nest M.A."/>
            <person name="van Wyk S."/>
            <person name="Wingfield M.J."/>
            <person name="Xiong C."/>
            <person name="Yue Q."/>
            <person name="Zhang X."/>
        </authorList>
    </citation>
    <scope>NUCLEOTIDE SEQUENCE [LARGE SCALE GENOMIC DNA]</scope>
    <source>
        <strain evidence="8 9">BP 5553</strain>
    </source>
</reference>
<dbReference type="GO" id="GO:0016020">
    <property type="term" value="C:membrane"/>
    <property type="evidence" value="ECO:0007669"/>
    <property type="project" value="UniProtKB-SubCell"/>
</dbReference>
<comment type="subcellular location">
    <subcellularLocation>
        <location evidence="1">Membrane</location>
        <topology evidence="1">Multi-pass membrane protein</topology>
    </subcellularLocation>
</comment>
<feature type="transmembrane region" description="Helical" evidence="6">
    <location>
        <begin position="29"/>
        <end position="50"/>
    </location>
</feature>
<evidence type="ECO:0000256" key="5">
    <source>
        <dbReference type="ARBA" id="ARBA00038359"/>
    </source>
</evidence>
<keyword evidence="3 6" id="KW-1133">Transmembrane helix</keyword>
<comment type="similarity">
    <text evidence="5">Belongs to the SAT4 family.</text>
</comment>
<feature type="domain" description="Rhodopsin" evidence="7">
    <location>
        <begin position="46"/>
        <end position="293"/>
    </location>
</feature>
<organism evidence="8 9">
    <name type="scientific">Venustampulla echinocandica</name>
    <dbReference type="NCBI Taxonomy" id="2656787"/>
    <lineage>
        <taxon>Eukaryota</taxon>
        <taxon>Fungi</taxon>
        <taxon>Dikarya</taxon>
        <taxon>Ascomycota</taxon>
        <taxon>Pezizomycotina</taxon>
        <taxon>Leotiomycetes</taxon>
        <taxon>Helotiales</taxon>
        <taxon>Pleuroascaceae</taxon>
        <taxon>Venustampulla</taxon>
    </lineage>
</organism>
<dbReference type="InterPro" id="IPR049326">
    <property type="entry name" value="Rhodopsin_dom_fungi"/>
</dbReference>
<dbReference type="STRING" id="2656787.A0A370THX9"/>
<evidence type="ECO:0000256" key="2">
    <source>
        <dbReference type="ARBA" id="ARBA00022692"/>
    </source>
</evidence>
<evidence type="ECO:0000256" key="6">
    <source>
        <dbReference type="SAM" id="Phobius"/>
    </source>
</evidence>
<dbReference type="Pfam" id="PF20684">
    <property type="entry name" value="Fung_rhodopsin"/>
    <property type="match status" value="1"/>
</dbReference>
<dbReference type="OrthoDB" id="4525788at2759"/>